<keyword evidence="3 5" id="KW-1133">Transmembrane helix</keyword>
<feature type="transmembrane region" description="Helical" evidence="5">
    <location>
        <begin position="7"/>
        <end position="24"/>
    </location>
</feature>
<dbReference type="InterPro" id="IPR051533">
    <property type="entry name" value="WaaL-like"/>
</dbReference>
<evidence type="ECO:0000256" key="2">
    <source>
        <dbReference type="ARBA" id="ARBA00022692"/>
    </source>
</evidence>
<evidence type="ECO:0000256" key="5">
    <source>
        <dbReference type="SAM" id="Phobius"/>
    </source>
</evidence>
<feature type="transmembrane region" description="Helical" evidence="5">
    <location>
        <begin position="60"/>
        <end position="78"/>
    </location>
</feature>
<keyword evidence="7" id="KW-0436">Ligase</keyword>
<feature type="transmembrane region" description="Helical" evidence="5">
    <location>
        <begin position="184"/>
        <end position="212"/>
    </location>
</feature>
<keyword evidence="2 5" id="KW-0812">Transmembrane</keyword>
<dbReference type="PANTHER" id="PTHR37422:SF13">
    <property type="entry name" value="LIPOPOLYSACCHARIDE BIOSYNTHESIS PROTEIN PA4999-RELATED"/>
    <property type="match status" value="1"/>
</dbReference>
<protein>
    <submittedName>
        <fullName evidence="7">Lipid A core - O-antigen ligase and related enzymes</fullName>
    </submittedName>
</protein>
<accession>A0A239SSQ4</accession>
<dbReference type="KEGG" id="smen:SAMEA4412692_0978"/>
<organism evidence="7 8">
    <name type="scientific">Streptococcus merionis</name>
    <dbReference type="NCBI Taxonomy" id="400065"/>
    <lineage>
        <taxon>Bacteria</taxon>
        <taxon>Bacillati</taxon>
        <taxon>Bacillota</taxon>
        <taxon>Bacilli</taxon>
        <taxon>Lactobacillales</taxon>
        <taxon>Streptococcaceae</taxon>
        <taxon>Streptococcus</taxon>
    </lineage>
</organism>
<dbReference type="OrthoDB" id="9806320at2"/>
<proteinExistence type="predicted"/>
<dbReference type="Pfam" id="PF04932">
    <property type="entry name" value="Wzy_C"/>
    <property type="match status" value="1"/>
</dbReference>
<feature type="domain" description="O-antigen ligase-related" evidence="6">
    <location>
        <begin position="189"/>
        <end position="321"/>
    </location>
</feature>
<feature type="transmembrane region" description="Helical" evidence="5">
    <location>
        <begin position="84"/>
        <end position="104"/>
    </location>
</feature>
<keyword evidence="8" id="KW-1185">Reference proteome</keyword>
<dbReference type="GO" id="GO:0016874">
    <property type="term" value="F:ligase activity"/>
    <property type="evidence" value="ECO:0007669"/>
    <property type="project" value="UniProtKB-KW"/>
</dbReference>
<feature type="transmembrane region" description="Helical" evidence="5">
    <location>
        <begin position="156"/>
        <end position="172"/>
    </location>
</feature>
<evidence type="ECO:0000256" key="4">
    <source>
        <dbReference type="ARBA" id="ARBA00023136"/>
    </source>
</evidence>
<dbReference type="AlphaFoldDB" id="A0A239SSQ4"/>
<name>A0A239SSQ4_9STRE</name>
<dbReference type="EMBL" id="LT906439">
    <property type="protein sequence ID" value="SNU88272.1"/>
    <property type="molecule type" value="Genomic_DNA"/>
</dbReference>
<dbReference type="InterPro" id="IPR007016">
    <property type="entry name" value="O-antigen_ligase-rel_domated"/>
</dbReference>
<evidence type="ECO:0000313" key="8">
    <source>
        <dbReference type="Proteomes" id="UP000215185"/>
    </source>
</evidence>
<dbReference type="RefSeq" id="WP_018372881.1">
    <property type="nucleotide sequence ID" value="NZ_LT906439.1"/>
</dbReference>
<dbReference type="STRING" id="1123308.GCA_000380085_00318"/>
<dbReference type="GO" id="GO:0016020">
    <property type="term" value="C:membrane"/>
    <property type="evidence" value="ECO:0007669"/>
    <property type="project" value="UniProtKB-SubCell"/>
</dbReference>
<evidence type="ECO:0000256" key="3">
    <source>
        <dbReference type="ARBA" id="ARBA00022989"/>
    </source>
</evidence>
<evidence type="ECO:0000259" key="6">
    <source>
        <dbReference type="Pfam" id="PF04932"/>
    </source>
</evidence>
<keyword evidence="4 5" id="KW-0472">Membrane</keyword>
<reference evidence="7 8" key="1">
    <citation type="submission" date="2017-06" db="EMBL/GenBank/DDBJ databases">
        <authorList>
            <consortium name="Pathogen Informatics"/>
        </authorList>
    </citation>
    <scope>NUCLEOTIDE SEQUENCE [LARGE SCALE GENOMIC DNA]</scope>
    <source>
        <strain evidence="7 8">NCTC13788</strain>
    </source>
</reference>
<feature type="transmembrane region" description="Helical" evidence="5">
    <location>
        <begin position="116"/>
        <end position="136"/>
    </location>
</feature>
<feature type="transmembrane region" description="Helical" evidence="5">
    <location>
        <begin position="342"/>
        <end position="370"/>
    </location>
</feature>
<dbReference type="Proteomes" id="UP000215185">
    <property type="component" value="Chromosome 1"/>
</dbReference>
<gene>
    <name evidence="7" type="ORF">SAMEA4412692_00978</name>
</gene>
<evidence type="ECO:0000256" key="1">
    <source>
        <dbReference type="ARBA" id="ARBA00004141"/>
    </source>
</evidence>
<sequence length="382" mass="44042">MKISINLKILLLMIGLLAYFPPYYLEYRPYGAILDDIFLIIRFLISMFYSYKYFYIEKHFLDLFIFLFLVSQAISSIATETTTIGFIGSQFLLFGFYLFLKFNLLKNSESFLKSAFNLFIIYILFQVASQHFYIQGFDLQNAYGDARAYFLGRKNATTPYLIYLLTTYYLLNKQMTKIISIKELTFLTFTLLLTLFTSSSTALMCFITFILIRFFGSSERISNSYTKIVATIYLILSSAILSSESSLVSKIMGILFGKSSFSGRTEIWSLAIRYFKENLWFGYGLNISFIPWTNGAIVYSAHNTLLDILARYGVITGVIFLIILLSQVLFKTSLKYRTLLALLIPFLLYLLMENASTVMFILVITTTYYLNLKMGETDAKIS</sequence>
<feature type="transmembrane region" description="Helical" evidence="5">
    <location>
        <begin position="278"/>
        <end position="302"/>
    </location>
</feature>
<feature type="transmembrane region" description="Helical" evidence="5">
    <location>
        <begin position="308"/>
        <end position="330"/>
    </location>
</feature>
<feature type="transmembrane region" description="Helical" evidence="5">
    <location>
        <begin position="232"/>
        <end position="257"/>
    </location>
</feature>
<dbReference type="PANTHER" id="PTHR37422">
    <property type="entry name" value="TEICHURONIC ACID BIOSYNTHESIS PROTEIN TUAE"/>
    <property type="match status" value="1"/>
</dbReference>
<comment type="subcellular location">
    <subcellularLocation>
        <location evidence="1">Membrane</location>
        <topology evidence="1">Multi-pass membrane protein</topology>
    </subcellularLocation>
</comment>
<evidence type="ECO:0000313" key="7">
    <source>
        <dbReference type="EMBL" id="SNU88272.1"/>
    </source>
</evidence>